<feature type="non-terminal residue" evidence="2">
    <location>
        <position position="564"/>
    </location>
</feature>
<feature type="region of interest" description="Disordered" evidence="1">
    <location>
        <begin position="165"/>
        <end position="192"/>
    </location>
</feature>
<evidence type="ECO:0000313" key="2">
    <source>
        <dbReference type="EMBL" id="GMI28944.1"/>
    </source>
</evidence>
<keyword evidence="3" id="KW-1185">Reference proteome</keyword>
<protein>
    <submittedName>
        <fullName evidence="2">Uncharacterized protein</fullName>
    </submittedName>
</protein>
<sequence>MQGVRSKLVKIASRSLLSLPAATITVRSARGVERALPSELRFGLAGLRFGGSRSAVGLAAGPVPVEAEEAAQSGSDYSAYFALAMDTLSIALNNTPIIGPQNLHISSSLYYKYELRPRPNAPNHLVNLSLRLAPTLELDLDDAVRCGLALLGAAHSVAGTEWKDHSAAASVAQRPPSPALPPPASPLPPQPPPLSHAFNVAVAIPKLHITLLPPPPAPSSSSAPLPPLIFTLSNLTGELFYNETMQVTLASLGLYAGRSHLTVSTRRRLAAKSPLGGVVWLVAPPPLGGEHPAFEEQALEYTQRKQDASPAFDYECFVAKVWTSVHVESLASSLGMLSAATAVPPPPPGALSRVFEFDVRVGMVRARISSASLKVIDDKNFAVLSARLSELILVNTPASPCSPPSSPPSSASPASPASLCPAFPHSAHDTMDFAALGTTWQVQALGAALYLGEIFEVAKADNIVVFVRGGQVELEARSFHFEWNEEVDLARPAGMLLGLVGKSGAGGASPPPSAPPPASLLLNINSVTMLVVDGSELPLLDAAVQRLCIKLHRKSSAYSSVALQ</sequence>
<dbReference type="EMBL" id="BRYB01004310">
    <property type="protein sequence ID" value="GMI28944.1"/>
    <property type="molecule type" value="Genomic_DNA"/>
</dbReference>
<accession>A0ABQ6MNB0</accession>
<organism evidence="2 3">
    <name type="scientific">Tetraparma gracilis</name>
    <dbReference type="NCBI Taxonomy" id="2962635"/>
    <lineage>
        <taxon>Eukaryota</taxon>
        <taxon>Sar</taxon>
        <taxon>Stramenopiles</taxon>
        <taxon>Ochrophyta</taxon>
        <taxon>Bolidophyceae</taxon>
        <taxon>Parmales</taxon>
        <taxon>Triparmaceae</taxon>
        <taxon>Tetraparma</taxon>
    </lineage>
</organism>
<feature type="compositionally biased region" description="Pro residues" evidence="1">
    <location>
        <begin position="175"/>
        <end position="192"/>
    </location>
</feature>
<dbReference type="PANTHER" id="PTHR48125">
    <property type="entry name" value="LP07818P1"/>
    <property type="match status" value="1"/>
</dbReference>
<dbReference type="PANTHER" id="PTHR48125:SF10">
    <property type="entry name" value="OS12G0136300 PROTEIN"/>
    <property type="match status" value="1"/>
</dbReference>
<dbReference type="Proteomes" id="UP001165060">
    <property type="component" value="Unassembled WGS sequence"/>
</dbReference>
<reference evidence="2 3" key="1">
    <citation type="journal article" date="2023" name="Commun. Biol.">
        <title>Genome analysis of Parmales, the sister group of diatoms, reveals the evolutionary specialization of diatoms from phago-mixotrophs to photoautotrophs.</title>
        <authorList>
            <person name="Ban H."/>
            <person name="Sato S."/>
            <person name="Yoshikawa S."/>
            <person name="Yamada K."/>
            <person name="Nakamura Y."/>
            <person name="Ichinomiya M."/>
            <person name="Sato N."/>
            <person name="Blanc-Mathieu R."/>
            <person name="Endo H."/>
            <person name="Kuwata A."/>
            <person name="Ogata H."/>
        </authorList>
    </citation>
    <scope>NUCLEOTIDE SEQUENCE [LARGE SCALE GENOMIC DNA]</scope>
</reference>
<gene>
    <name evidence="2" type="ORF">TeGR_g1020</name>
</gene>
<evidence type="ECO:0000313" key="3">
    <source>
        <dbReference type="Proteomes" id="UP001165060"/>
    </source>
</evidence>
<comment type="caution">
    <text evidence="2">The sequence shown here is derived from an EMBL/GenBank/DDBJ whole genome shotgun (WGS) entry which is preliminary data.</text>
</comment>
<name>A0ABQ6MNB0_9STRA</name>
<proteinExistence type="predicted"/>
<evidence type="ECO:0000256" key="1">
    <source>
        <dbReference type="SAM" id="MobiDB-lite"/>
    </source>
</evidence>